<proteinExistence type="predicted"/>
<dbReference type="HOGENOM" id="CLU_1423989_0_0_1"/>
<accession>M4BWG3</accession>
<dbReference type="STRING" id="559515.M4BWG3"/>
<dbReference type="Proteomes" id="UP000011713">
    <property type="component" value="Unassembled WGS sequence"/>
</dbReference>
<dbReference type="EMBL" id="JH597999">
    <property type="status" value="NOT_ANNOTATED_CDS"/>
    <property type="molecule type" value="Genomic_DNA"/>
</dbReference>
<keyword evidence="2" id="KW-1185">Reference proteome</keyword>
<reference evidence="2" key="1">
    <citation type="journal article" date="2010" name="Science">
        <title>Signatures of adaptation to obligate biotrophy in the Hyaloperonospora arabidopsidis genome.</title>
        <authorList>
            <person name="Baxter L."/>
            <person name="Tripathy S."/>
            <person name="Ishaque N."/>
            <person name="Boot N."/>
            <person name="Cabral A."/>
            <person name="Kemen E."/>
            <person name="Thines M."/>
            <person name="Ah-Fong A."/>
            <person name="Anderson R."/>
            <person name="Badejoko W."/>
            <person name="Bittner-Eddy P."/>
            <person name="Boore J.L."/>
            <person name="Chibucos M.C."/>
            <person name="Coates M."/>
            <person name="Dehal P."/>
            <person name="Delehaunty K."/>
            <person name="Dong S."/>
            <person name="Downton P."/>
            <person name="Dumas B."/>
            <person name="Fabro G."/>
            <person name="Fronick C."/>
            <person name="Fuerstenberg S.I."/>
            <person name="Fulton L."/>
            <person name="Gaulin E."/>
            <person name="Govers F."/>
            <person name="Hughes L."/>
            <person name="Humphray S."/>
            <person name="Jiang R.H."/>
            <person name="Judelson H."/>
            <person name="Kamoun S."/>
            <person name="Kyung K."/>
            <person name="Meijer H."/>
            <person name="Minx P."/>
            <person name="Morris P."/>
            <person name="Nelson J."/>
            <person name="Phuntumart V."/>
            <person name="Qutob D."/>
            <person name="Rehmany A."/>
            <person name="Rougon-Cardoso A."/>
            <person name="Ryden P."/>
            <person name="Torto-Alalibo T."/>
            <person name="Studholme D."/>
            <person name="Wang Y."/>
            <person name="Win J."/>
            <person name="Wood J."/>
            <person name="Clifton S.W."/>
            <person name="Rogers J."/>
            <person name="Van den Ackerveken G."/>
            <person name="Jones J.D."/>
            <person name="McDowell J.M."/>
            <person name="Beynon J."/>
            <person name="Tyler B.M."/>
        </authorList>
    </citation>
    <scope>NUCLEOTIDE SEQUENCE [LARGE SCALE GENOMIC DNA]</scope>
    <source>
        <strain evidence="2">Emoy2</strain>
    </source>
</reference>
<dbReference type="VEuPathDB" id="FungiDB:HpaG810864"/>
<protein>
    <submittedName>
        <fullName evidence="1">Uncharacterized protein</fullName>
    </submittedName>
</protein>
<sequence length="191" mass="21379">MVLTNYLQLLRMNALLEWLAGHRRKQIYLISVSYLFPLTTGSAIIKKHHKVKRCHRGIKEAPSLGQERSLVDLVNGGGEINVGRESSGVGSTDYSIVSSEFVEEELQSCQADRLAYPPCLLFLDSLRCHRKKKFTKMLRNYLEPREQHGVNVNTEHVPRRACSGVPGIPAASTLLSAISGKTWTSRAKYKG</sequence>
<organism evidence="1 2">
    <name type="scientific">Hyaloperonospora arabidopsidis (strain Emoy2)</name>
    <name type="common">Downy mildew agent</name>
    <name type="synonym">Peronospora arabidopsidis</name>
    <dbReference type="NCBI Taxonomy" id="559515"/>
    <lineage>
        <taxon>Eukaryota</taxon>
        <taxon>Sar</taxon>
        <taxon>Stramenopiles</taxon>
        <taxon>Oomycota</taxon>
        <taxon>Peronosporomycetes</taxon>
        <taxon>Peronosporales</taxon>
        <taxon>Peronosporaceae</taxon>
        <taxon>Hyaloperonospora</taxon>
    </lineage>
</organism>
<evidence type="ECO:0000313" key="2">
    <source>
        <dbReference type="Proteomes" id="UP000011713"/>
    </source>
</evidence>
<reference evidence="1" key="2">
    <citation type="submission" date="2015-06" db="UniProtKB">
        <authorList>
            <consortium name="EnsemblProtists"/>
        </authorList>
    </citation>
    <scope>IDENTIFICATION</scope>
    <source>
        <strain evidence="1">Emoy2</strain>
    </source>
</reference>
<name>M4BWG3_HYAAE</name>
<dbReference type="AlphaFoldDB" id="M4BWG3"/>
<dbReference type="EnsemblProtists" id="HpaT810864">
    <property type="protein sequence ID" value="HpaP810864"/>
    <property type="gene ID" value="HpaG810864"/>
</dbReference>
<dbReference type="InParanoid" id="M4BWG3"/>
<evidence type="ECO:0000313" key="1">
    <source>
        <dbReference type="EnsemblProtists" id="HpaP810864"/>
    </source>
</evidence>